<keyword evidence="2" id="KW-0032">Aminotransferase</keyword>
<dbReference type="EC" id="2.6.1.1" evidence="2"/>
<feature type="transmembrane region" description="Helical" evidence="1">
    <location>
        <begin position="16"/>
        <end position="36"/>
    </location>
</feature>
<dbReference type="AlphaFoldDB" id="A0A128EJG8"/>
<organism evidence="2 3">
    <name type="scientific">Campylobacter geochelonis</name>
    <dbReference type="NCBI Taxonomy" id="1780362"/>
    <lineage>
        <taxon>Bacteria</taxon>
        <taxon>Pseudomonadati</taxon>
        <taxon>Campylobacterota</taxon>
        <taxon>Epsilonproteobacteria</taxon>
        <taxon>Campylobacterales</taxon>
        <taxon>Campylobacteraceae</taxon>
        <taxon>Campylobacter</taxon>
    </lineage>
</organism>
<name>A0A128EJG8_9BACT</name>
<keyword evidence="1" id="KW-0812">Transmembrane</keyword>
<dbReference type="GO" id="GO:0004069">
    <property type="term" value="F:L-aspartate:2-oxoglutarate aminotransferase activity"/>
    <property type="evidence" value="ECO:0007669"/>
    <property type="project" value="UniProtKB-EC"/>
</dbReference>
<keyword evidence="1" id="KW-0472">Membrane</keyword>
<dbReference type="Proteomes" id="UP000069632">
    <property type="component" value="Unassembled WGS sequence"/>
</dbReference>
<evidence type="ECO:0000256" key="1">
    <source>
        <dbReference type="SAM" id="Phobius"/>
    </source>
</evidence>
<feature type="transmembrane region" description="Helical" evidence="1">
    <location>
        <begin position="76"/>
        <end position="95"/>
    </location>
</feature>
<protein>
    <submittedName>
        <fullName evidence="2">Cys/Met metabolism pyridoxal-phosphate-dependent enzyme</fullName>
        <ecNumber evidence="2">2.6.1.1</ecNumber>
    </submittedName>
</protein>
<dbReference type="RefSeq" id="WP_075494713.1">
    <property type="nucleotide sequence ID" value="NZ_CP053844.1"/>
</dbReference>
<accession>A0A128EJG8</accession>
<evidence type="ECO:0000313" key="3">
    <source>
        <dbReference type="Proteomes" id="UP000069632"/>
    </source>
</evidence>
<sequence length="103" mass="10480">MDNSISLTASRKPADHVVSGAIFAAITAGGLGYASANHKDKNDALKNTLKLALQGGIASGSAISCANAIATKNYTLAAISFAIGFGGVVAIEKLIKTKEEFII</sequence>
<keyword evidence="2" id="KW-0808">Transferase</keyword>
<proteinExistence type="predicted"/>
<gene>
    <name evidence="2" type="ORF">ERS672216_00991</name>
</gene>
<reference evidence="2 3" key="1">
    <citation type="submission" date="2016-02" db="EMBL/GenBank/DDBJ databases">
        <authorList>
            <consortium name="Pathogen Informatics"/>
        </authorList>
    </citation>
    <scope>NUCLEOTIDE SEQUENCE [LARGE SCALE GENOMIC DNA]</scope>
    <source>
        <strain evidence="2 3">RC20</strain>
    </source>
</reference>
<dbReference type="EMBL" id="FIZP01000003">
    <property type="protein sequence ID" value="CZE47630.1"/>
    <property type="molecule type" value="Genomic_DNA"/>
</dbReference>
<evidence type="ECO:0000313" key="2">
    <source>
        <dbReference type="EMBL" id="CZE47630.1"/>
    </source>
</evidence>
<keyword evidence="1" id="KW-1133">Transmembrane helix</keyword>
<keyword evidence="3" id="KW-1185">Reference proteome</keyword>